<evidence type="ECO:0000259" key="4">
    <source>
        <dbReference type="PROSITE" id="PS51350"/>
    </source>
</evidence>
<evidence type="ECO:0000256" key="3">
    <source>
        <dbReference type="ARBA" id="ARBA00022597"/>
    </source>
</evidence>
<dbReference type="Gene3D" id="3.30.1340.10">
    <property type="entry name" value="HPr-like"/>
    <property type="match status" value="1"/>
</dbReference>
<dbReference type="SUPFAM" id="SSF55594">
    <property type="entry name" value="HPr-like"/>
    <property type="match status" value="1"/>
</dbReference>
<keyword evidence="3" id="KW-0813">Transport</keyword>
<reference evidence="5 6" key="1">
    <citation type="journal article" date="2019" name="Microorganisms">
        <title>Paenibacillus lutrae sp. nov., A Chitinolytic Species Isolated from A River Otter in Castril Natural Park, Granada, Spain.</title>
        <authorList>
            <person name="Rodriguez M."/>
            <person name="Reina J.C."/>
            <person name="Bejar V."/>
            <person name="Llamas I."/>
        </authorList>
    </citation>
    <scope>NUCLEOTIDE SEQUENCE [LARGE SCALE GENOMIC DNA]</scope>
    <source>
        <strain evidence="5 6">N10</strain>
    </source>
</reference>
<dbReference type="OrthoDB" id="9809047at2"/>
<sequence length="89" mass="9428">MYTQTVTIQNKQGFHVRPAQLFADKAGESGAVVKLRTEDGKEADGKSMLELMTLGIEEGAVITIEGSGDGEQEVVEALAALVESKFGEA</sequence>
<organism evidence="5 6">
    <name type="scientific">Paenibacillus lutrae</name>
    <dbReference type="NCBI Taxonomy" id="2078573"/>
    <lineage>
        <taxon>Bacteria</taxon>
        <taxon>Bacillati</taxon>
        <taxon>Bacillota</taxon>
        <taxon>Bacilli</taxon>
        <taxon>Bacillales</taxon>
        <taxon>Paenibacillaceae</taxon>
        <taxon>Paenibacillus</taxon>
    </lineage>
</organism>
<keyword evidence="6" id="KW-1185">Reference proteome</keyword>
<dbReference type="PANTHER" id="PTHR33705">
    <property type="entry name" value="PHOSPHOCARRIER PROTEIN HPR"/>
    <property type="match status" value="1"/>
</dbReference>
<dbReference type="PRINTS" id="PR00107">
    <property type="entry name" value="PHOSPHOCPHPR"/>
</dbReference>
<proteinExistence type="predicted"/>
<comment type="caution">
    <text evidence="5">The sequence shown here is derived from an EMBL/GenBank/DDBJ whole genome shotgun (WGS) entry which is preliminary data.</text>
</comment>
<feature type="domain" description="HPr" evidence="4">
    <location>
        <begin position="1"/>
        <end position="89"/>
    </location>
</feature>
<dbReference type="Proteomes" id="UP000490800">
    <property type="component" value="Unassembled WGS sequence"/>
</dbReference>
<protein>
    <recommendedName>
        <fullName evidence="2">Phosphocarrier protein HPr</fullName>
    </recommendedName>
</protein>
<evidence type="ECO:0000313" key="6">
    <source>
        <dbReference type="Proteomes" id="UP000490800"/>
    </source>
</evidence>
<evidence type="ECO:0000256" key="2">
    <source>
        <dbReference type="ARBA" id="ARBA00020422"/>
    </source>
</evidence>
<dbReference type="Pfam" id="PF00381">
    <property type="entry name" value="PTS-HPr"/>
    <property type="match status" value="1"/>
</dbReference>
<dbReference type="RefSeq" id="WP_157336673.1">
    <property type="nucleotide sequence ID" value="NZ_RHLK01000008.1"/>
</dbReference>
<comment type="function">
    <text evidence="1">General (non sugar-specific) component of the phosphoenolpyruvate-dependent sugar phosphotransferase system (sugar PTS). This major carbohydrate active-transport system catalyzes the phosphorylation of incoming sugar substrates concomitantly with their translocation across the cell membrane. The phosphoryl group from phosphoenolpyruvate (PEP) is transferred to the phosphoryl carrier protein HPr by enzyme I. Phospho-HPr then transfers it to the PTS EIIA domain.</text>
</comment>
<dbReference type="InterPro" id="IPR035895">
    <property type="entry name" value="HPr-like_sf"/>
</dbReference>
<dbReference type="PROSITE" id="PS51350">
    <property type="entry name" value="PTS_HPR_DOM"/>
    <property type="match status" value="1"/>
</dbReference>
<dbReference type="NCBIfam" id="TIGR01003">
    <property type="entry name" value="PTS_HPr_family"/>
    <property type="match status" value="1"/>
</dbReference>
<evidence type="ECO:0000313" key="5">
    <source>
        <dbReference type="EMBL" id="MVP00828.1"/>
    </source>
</evidence>
<dbReference type="InterPro" id="IPR050399">
    <property type="entry name" value="HPr"/>
</dbReference>
<name>A0A7X3FJL9_9BACL</name>
<evidence type="ECO:0000256" key="1">
    <source>
        <dbReference type="ARBA" id="ARBA00003681"/>
    </source>
</evidence>
<dbReference type="AlphaFoldDB" id="A0A7X3FJL9"/>
<gene>
    <name evidence="5" type="ORF">EDM21_15055</name>
</gene>
<keyword evidence="3" id="KW-0762">Sugar transport</keyword>
<dbReference type="InterPro" id="IPR000032">
    <property type="entry name" value="HPr-like"/>
</dbReference>
<dbReference type="EMBL" id="RHLK01000008">
    <property type="protein sequence ID" value="MVP00828.1"/>
    <property type="molecule type" value="Genomic_DNA"/>
</dbReference>
<dbReference type="PANTHER" id="PTHR33705:SF1">
    <property type="entry name" value="PHOSPHOCARRIER PROTEIN HPR"/>
    <property type="match status" value="1"/>
</dbReference>
<accession>A0A7X3FJL9</accession>